<evidence type="ECO:0000313" key="7">
    <source>
        <dbReference type="Proteomes" id="UP000297918"/>
    </source>
</evidence>
<dbReference type="SUPFAM" id="SSF54506">
    <property type="entry name" value="Diaminopimelate epimerase-like"/>
    <property type="match status" value="1"/>
</dbReference>
<dbReference type="Proteomes" id="UP000297394">
    <property type="component" value="Unassembled WGS sequence"/>
</dbReference>
<evidence type="ECO:0000313" key="6">
    <source>
        <dbReference type="Proteomes" id="UP000297394"/>
    </source>
</evidence>
<evidence type="ECO:0000256" key="2">
    <source>
        <dbReference type="ARBA" id="ARBA00023235"/>
    </source>
</evidence>
<reference evidence="6 7" key="2">
    <citation type="journal article" date="2019" name="PLoS Negl. Trop. Dis.">
        <title>Revisiting the worldwide diversity of Leptospira species in the environment.</title>
        <authorList>
            <person name="Vincent A.T."/>
            <person name="Schiettekatte O."/>
            <person name="Bourhy P."/>
            <person name="Veyrier F.J."/>
            <person name="Picardeau M."/>
        </authorList>
    </citation>
    <scope>NUCLEOTIDE SEQUENCE [LARGE SCALE GENOMIC DNA]</scope>
    <source>
        <strain evidence="4 6">201800280</strain>
        <strain evidence="7">201800281</strain>
    </source>
</reference>
<gene>
    <name evidence="4" type="ORF">EHQ23_09270</name>
    <name evidence="5" type="ORF">EHQ26_10870</name>
</gene>
<keyword evidence="2" id="KW-0413">Isomerase</keyword>
<evidence type="ECO:0000313" key="4">
    <source>
        <dbReference type="EMBL" id="TGK84872.1"/>
    </source>
</evidence>
<dbReference type="Proteomes" id="UP000297918">
    <property type="component" value="Unassembled WGS sequence"/>
</dbReference>
<evidence type="ECO:0000313" key="5">
    <source>
        <dbReference type="EMBL" id="TGK90639.1"/>
    </source>
</evidence>
<evidence type="ECO:0000256" key="1">
    <source>
        <dbReference type="ARBA" id="ARBA00008270"/>
    </source>
</evidence>
<evidence type="ECO:0000256" key="3">
    <source>
        <dbReference type="PIRSR" id="PIRSR016184-1"/>
    </source>
</evidence>
<dbReference type="OrthoDB" id="9788221at2"/>
<dbReference type="GO" id="GO:0016853">
    <property type="term" value="F:isomerase activity"/>
    <property type="evidence" value="ECO:0007669"/>
    <property type="project" value="UniProtKB-KW"/>
</dbReference>
<accession>A0A4V3JL76</accession>
<dbReference type="PIRSF" id="PIRSF016184">
    <property type="entry name" value="PhzC_PhzF"/>
    <property type="match status" value="1"/>
</dbReference>
<dbReference type="NCBIfam" id="TIGR00654">
    <property type="entry name" value="PhzF_family"/>
    <property type="match status" value="1"/>
</dbReference>
<protein>
    <submittedName>
        <fullName evidence="4">PhzF family phenazine biosynthesis protein</fullName>
    </submittedName>
</protein>
<name>A0A4V3JL76_9LEPT</name>
<dbReference type="PANTHER" id="PTHR13774:SF17">
    <property type="entry name" value="PHENAZINE BIOSYNTHESIS-LIKE DOMAIN-CONTAINING PROTEIN"/>
    <property type="match status" value="1"/>
</dbReference>
<dbReference type="GO" id="GO:0005737">
    <property type="term" value="C:cytoplasm"/>
    <property type="evidence" value="ECO:0007669"/>
    <property type="project" value="TreeGrafter"/>
</dbReference>
<dbReference type="Pfam" id="PF02567">
    <property type="entry name" value="PhzC-PhzF"/>
    <property type="match status" value="1"/>
</dbReference>
<dbReference type="InterPro" id="IPR003719">
    <property type="entry name" value="Phenazine_PhzF-like"/>
</dbReference>
<dbReference type="Gene3D" id="3.10.310.10">
    <property type="entry name" value="Diaminopimelate Epimerase, Chain A, domain 1"/>
    <property type="match status" value="2"/>
</dbReference>
<dbReference type="PANTHER" id="PTHR13774">
    <property type="entry name" value="PHENAZINE BIOSYNTHESIS PROTEIN"/>
    <property type="match status" value="1"/>
</dbReference>
<comment type="caution">
    <text evidence="4">The sequence shown here is derived from an EMBL/GenBank/DDBJ whole genome shotgun (WGS) entry which is preliminary data.</text>
</comment>
<feature type="active site" evidence="3">
    <location>
        <position position="46"/>
    </location>
</feature>
<comment type="similarity">
    <text evidence="1">Belongs to the PhzF family.</text>
</comment>
<dbReference type="RefSeq" id="WP_135748519.1">
    <property type="nucleotide sequence ID" value="NZ_RQFL01000024.1"/>
</dbReference>
<proteinExistence type="inferred from homology"/>
<dbReference type="AlphaFoldDB" id="A0A4V3JL76"/>
<keyword evidence="7" id="KW-1185">Reference proteome</keyword>
<dbReference type="EMBL" id="RQFM01000022">
    <property type="protein sequence ID" value="TGK84872.1"/>
    <property type="molecule type" value="Genomic_DNA"/>
</dbReference>
<dbReference type="EMBL" id="RQFL01000024">
    <property type="protein sequence ID" value="TGK90639.1"/>
    <property type="molecule type" value="Genomic_DNA"/>
</dbReference>
<organism evidence="4 6">
    <name type="scientific">Leptospira bourretii</name>
    <dbReference type="NCBI Taxonomy" id="2484962"/>
    <lineage>
        <taxon>Bacteria</taxon>
        <taxon>Pseudomonadati</taxon>
        <taxon>Spirochaetota</taxon>
        <taxon>Spirochaetia</taxon>
        <taxon>Leptospirales</taxon>
        <taxon>Leptospiraceae</taxon>
        <taxon>Leptospira</taxon>
    </lineage>
</organism>
<sequence length="271" mass="30755">MNQSLLIVDAFTNSLFSGNPAAVLVLSEWPEDKWMQNIAKENNLSETSFLVKEGSDYRIRWFTPLVEVDLCGHATLAAAYVLKNHYEERRNQFQFLSKSGPLPIVIKENLIYLNFPTYPIFHKSITIDPKEINSILGKEPDEIWEGKDTIFVYQSKSDLESLVPDFSKLTKIQTNRGYIAVWINDSGLENTDYEFRFFGPGLGIPEDPATGSAHCSLAPFVAERLKKKNFKSLQKSSRGAEFFIELQEERVSIGGSAVLYLQGKIRSPFDK</sequence>
<reference evidence="5" key="1">
    <citation type="submission" date="2018-10" db="EMBL/GenBank/DDBJ databases">
        <authorList>
            <person name="Vincent A.T."/>
            <person name="Schiettekatte O."/>
            <person name="Bourhy P."/>
            <person name="Veyrier F.J."/>
            <person name="Picardeau M."/>
        </authorList>
    </citation>
    <scope>NUCLEOTIDE SEQUENCE</scope>
    <source>
        <strain evidence="5">201800281</strain>
    </source>
</reference>